<reference evidence="3" key="1">
    <citation type="submission" date="2020-11" db="EMBL/GenBank/DDBJ databases">
        <authorList>
            <person name="Tran Van P."/>
        </authorList>
    </citation>
    <scope>NUCLEOTIDE SEQUENCE</scope>
</reference>
<dbReference type="SMART" id="SM00034">
    <property type="entry name" value="CLECT"/>
    <property type="match status" value="3"/>
</dbReference>
<dbReference type="AlphaFoldDB" id="A0A7R8ZLW6"/>
<feature type="signal peptide" evidence="2">
    <location>
        <begin position="1"/>
        <end position="23"/>
    </location>
</feature>
<dbReference type="InterPro" id="IPR016186">
    <property type="entry name" value="C-type_lectin-like/link_sf"/>
</dbReference>
<dbReference type="CDD" id="cd00037">
    <property type="entry name" value="CLECT"/>
    <property type="match status" value="3"/>
</dbReference>
<evidence type="ECO:0000256" key="2">
    <source>
        <dbReference type="SAM" id="SignalP"/>
    </source>
</evidence>
<accession>A0A7R8ZLW6</accession>
<dbReference type="PANTHER" id="PTHR45710">
    <property type="entry name" value="C-TYPE LECTIN DOMAIN-CONTAINING PROTEIN 180"/>
    <property type="match status" value="1"/>
</dbReference>
<dbReference type="EMBL" id="OB660819">
    <property type="protein sequence ID" value="CAD7226396.1"/>
    <property type="molecule type" value="Genomic_DNA"/>
</dbReference>
<protein>
    <submittedName>
        <fullName evidence="3">Uncharacterized protein</fullName>
    </submittedName>
</protein>
<evidence type="ECO:0000313" key="3">
    <source>
        <dbReference type="EMBL" id="CAD7226396.1"/>
    </source>
</evidence>
<gene>
    <name evidence="3" type="ORF">CTOB1V02_LOCUS4314</name>
</gene>
<organism evidence="3">
    <name type="scientific">Cyprideis torosa</name>
    <dbReference type="NCBI Taxonomy" id="163714"/>
    <lineage>
        <taxon>Eukaryota</taxon>
        <taxon>Metazoa</taxon>
        <taxon>Ecdysozoa</taxon>
        <taxon>Arthropoda</taxon>
        <taxon>Crustacea</taxon>
        <taxon>Oligostraca</taxon>
        <taxon>Ostracoda</taxon>
        <taxon>Podocopa</taxon>
        <taxon>Podocopida</taxon>
        <taxon>Cytherocopina</taxon>
        <taxon>Cytheroidea</taxon>
        <taxon>Cytherideidae</taxon>
        <taxon>Cyprideis</taxon>
    </lineage>
</organism>
<dbReference type="InterPro" id="IPR050828">
    <property type="entry name" value="C-type_lectin/matrix_domain"/>
</dbReference>
<name>A0A7R8ZLW6_9CRUS</name>
<feature type="compositionally biased region" description="Basic and acidic residues" evidence="1">
    <location>
        <begin position="332"/>
        <end position="341"/>
    </location>
</feature>
<proteinExistence type="predicted"/>
<evidence type="ECO:0000256" key="1">
    <source>
        <dbReference type="SAM" id="MobiDB-lite"/>
    </source>
</evidence>
<dbReference type="Pfam" id="PF00059">
    <property type="entry name" value="Lectin_C"/>
    <property type="match status" value="2"/>
</dbReference>
<dbReference type="InterPro" id="IPR001304">
    <property type="entry name" value="C-type_lectin-like"/>
</dbReference>
<feature type="chain" id="PRO_5043400312" evidence="2">
    <location>
        <begin position="24"/>
        <end position="739"/>
    </location>
</feature>
<feature type="region of interest" description="Disordered" evidence="1">
    <location>
        <begin position="318"/>
        <end position="341"/>
    </location>
</feature>
<feature type="region of interest" description="Disordered" evidence="1">
    <location>
        <begin position="617"/>
        <end position="637"/>
    </location>
</feature>
<keyword evidence="2" id="KW-0732">Signal</keyword>
<dbReference type="SUPFAM" id="SSF56436">
    <property type="entry name" value="C-type lectin-like"/>
    <property type="match status" value="3"/>
</dbReference>
<dbReference type="PANTHER" id="PTHR45710:SF26">
    <property type="entry name" value="RH26557P"/>
    <property type="match status" value="1"/>
</dbReference>
<sequence length="739" mass="83828">MGRKALPPLVFLVVSGILQDVFSRVTPDQNIKGEPRFQRRWSKKTKTWIVSPVKVPKNYDFRRQILGKCFEMAANEESFERVRHFNFTRKRKSVPSSEEEGETDDLNGGSNEDTDLFLDNISDDVSPLTRSLPYPTQNQQETNPNFVADVVRGVLDKELPGILNPCGEGLIYHVYSKKCYKLFVKEDEWEGWNKARAICRSLDMRLPSIHSAMEEDFLRGLCTIGDTTQEYRRAKPCWTGASSKNGAYWNWDNGDIFGDIDLLLQVYTNPAANDSCMAVFPDDAAGTVYDFPAHLKQGDASKTINCATTRLPFVCESKPPKAKQPSPYQRIMKPDSGYEKQKPAPIYSQNIFERIVQTVLAEVQYLLNPCEENWYYSPESDLCYYHESKSLLNWFDALEVCEKLGGTLPSFENRLELNFLHSLCTYGRTGAPGTYCWIGARSLAGKPYAWTDNARFDIVRNQLTVGPDPAPADNCLAMDYDDFVGPTFYNSDKERPHNCYEDLNAFACQKKPMRRGYHTTSHQNDPNDHLLYRIRFEVRTQLEEALNPCEKGWVYYAPTNKCFTRPSNELTRTFVEARHHCSLIGATLPSFQSRKELLFLHSLCPASGVTARAVRSEGSKATPGALPSSTLVSPGAPTLELQPNPEDYCWIGASSIKKRLWAWESGEAWSGIEEHLPFPFPNPALTDSCLVVTQDDSSALSLATVPFVKPENTPCNVDRRFICQRAPRKHYYSSSLYHF</sequence>
<dbReference type="InterPro" id="IPR016187">
    <property type="entry name" value="CTDL_fold"/>
</dbReference>
<feature type="region of interest" description="Disordered" evidence="1">
    <location>
        <begin position="90"/>
        <end position="113"/>
    </location>
</feature>
<dbReference type="OrthoDB" id="5778772at2759"/>
<dbReference type="Gene3D" id="3.10.100.10">
    <property type="entry name" value="Mannose-Binding Protein A, subunit A"/>
    <property type="match status" value="3"/>
</dbReference>
<dbReference type="PROSITE" id="PS50041">
    <property type="entry name" value="C_TYPE_LECTIN_2"/>
    <property type="match status" value="2"/>
</dbReference>